<comment type="caution">
    <text evidence="6">The sequence shown here is derived from an EMBL/GenBank/DDBJ whole genome shotgun (WGS) entry which is preliminary data.</text>
</comment>
<dbReference type="STRING" id="1453497.AT15_06320"/>
<evidence type="ECO:0000256" key="5">
    <source>
        <dbReference type="ARBA" id="ARBA00030001"/>
    </source>
</evidence>
<dbReference type="GO" id="GO:0051607">
    <property type="term" value="P:defense response to virus"/>
    <property type="evidence" value="ECO:0007669"/>
    <property type="project" value="UniProtKB-KW"/>
</dbReference>
<dbReference type="NCBIfam" id="TIGR01881">
    <property type="entry name" value="cas_Cmr5"/>
    <property type="match status" value="1"/>
</dbReference>
<dbReference type="RefSeq" id="WP_068349137.1">
    <property type="nucleotide sequence ID" value="NZ_JFHK01000032.1"/>
</dbReference>
<keyword evidence="4" id="KW-0051">Antiviral defense</keyword>
<accession>A0A176JTN4</accession>
<comment type="similarity">
    <text evidence="2">Belongs to the CRISPR system Cmr5 family.</text>
</comment>
<comment type="subcellular location">
    <subcellularLocation>
        <location evidence="1">Cytoplasm</location>
    </subcellularLocation>
</comment>
<evidence type="ECO:0000313" key="6">
    <source>
        <dbReference type="EMBL" id="OAA26687.1"/>
    </source>
</evidence>
<evidence type="ECO:0000256" key="4">
    <source>
        <dbReference type="ARBA" id="ARBA00023118"/>
    </source>
</evidence>
<dbReference type="Gene3D" id="1.10.520.30">
    <property type="entry name" value="AF1862-like domain"/>
    <property type="match status" value="1"/>
</dbReference>
<evidence type="ECO:0000313" key="7">
    <source>
        <dbReference type="Proteomes" id="UP000077339"/>
    </source>
</evidence>
<proteinExistence type="inferred from homology"/>
<name>A0A176JTN4_9BACT</name>
<evidence type="ECO:0000256" key="3">
    <source>
        <dbReference type="ARBA" id="ARBA00022490"/>
    </source>
</evidence>
<dbReference type="AlphaFoldDB" id="A0A176JTN4"/>
<keyword evidence="3" id="KW-0963">Cytoplasm</keyword>
<dbReference type="PATRIC" id="fig|1453497.3.peg.1263"/>
<dbReference type="InterPro" id="IPR010160">
    <property type="entry name" value="CRISPR-assoc_prot_Cmr5"/>
</dbReference>
<dbReference type="Proteomes" id="UP000077339">
    <property type="component" value="Unassembled WGS sequence"/>
</dbReference>
<keyword evidence="7" id="KW-1185">Reference proteome</keyword>
<organism evidence="6 7">
    <name type="scientific">Kosmotoga arenicorallina S304</name>
    <dbReference type="NCBI Taxonomy" id="1453497"/>
    <lineage>
        <taxon>Bacteria</taxon>
        <taxon>Thermotogati</taxon>
        <taxon>Thermotogota</taxon>
        <taxon>Thermotogae</taxon>
        <taxon>Kosmotogales</taxon>
        <taxon>Kosmotogaceae</taxon>
        <taxon>Kosmotoga</taxon>
    </lineage>
</organism>
<evidence type="ECO:0000256" key="1">
    <source>
        <dbReference type="ARBA" id="ARBA00004496"/>
    </source>
</evidence>
<protein>
    <recommendedName>
        <fullName evidence="5">CRISPR type III-B/RAMP module-associated protein Cmr5</fullName>
    </recommendedName>
</protein>
<evidence type="ECO:0000256" key="2">
    <source>
        <dbReference type="ARBA" id="ARBA00006161"/>
    </source>
</evidence>
<dbReference type="SUPFAM" id="SSF158568">
    <property type="entry name" value="AF1862-like"/>
    <property type="match status" value="1"/>
</dbReference>
<dbReference type="InterPro" id="IPR023101">
    <property type="entry name" value="AF1862-like_dom_sf"/>
</dbReference>
<gene>
    <name evidence="6" type="ORF">AT15_06320</name>
</gene>
<dbReference type="EMBL" id="JFHK01000032">
    <property type="protein sequence ID" value="OAA26687.1"/>
    <property type="molecule type" value="Genomic_DNA"/>
</dbReference>
<reference evidence="6 7" key="1">
    <citation type="submission" date="2014-02" db="EMBL/GenBank/DDBJ databases">
        <title>Kosmotoga genome sequencing.</title>
        <authorList>
            <person name="Pollo S.M."/>
            <person name="Charchuk R."/>
            <person name="Nesbo C.L."/>
        </authorList>
    </citation>
    <scope>NUCLEOTIDE SEQUENCE [LARGE SCALE GENOMIC DNA]</scope>
    <source>
        <strain evidence="6 7">S304</strain>
    </source>
</reference>
<sequence length="109" mass="12462">MTLSEWAKIQVSSVVKNVQENYCQEIKGLGSMLTQNGIYGTLAFYKVKKANKPAAETIISQFKRLALDYLKIENLEDFPELSNSQYLKLQALAVEATSWLRRYADILLR</sequence>
<dbReference type="GO" id="GO:0005737">
    <property type="term" value="C:cytoplasm"/>
    <property type="evidence" value="ECO:0007669"/>
    <property type="project" value="UniProtKB-SubCell"/>
</dbReference>
<dbReference type="Pfam" id="PF09701">
    <property type="entry name" value="Cas_Cmr5"/>
    <property type="match status" value="1"/>
</dbReference>
<dbReference type="OrthoDB" id="47827at2"/>